<evidence type="ECO:0000259" key="2">
    <source>
        <dbReference type="Pfam" id="PF10545"/>
    </source>
</evidence>
<dbReference type="Proteomes" id="UP001566132">
    <property type="component" value="Unassembled WGS sequence"/>
</dbReference>
<sequence length="224" mass="25766">MWSREQCERLIDGYRKHPNLYNVKSHLYKNKHARQKALEDISKDLHDIMSNVTIHDIKTKFSSLKQNFQRNIKSGAGEDSLSDPTPTSVSSKLSENGNKRKIDEILIEAEEDSLSKSILKPLSTSTIAKPLEKRKKRKMEFDEGNAVLKDASKVLKAFSESVAIANEEDAKKKTEPKHENSTEAFTNFIKSKMKEIKSDKIRLETEEKITLLLFRAIREDKNYI</sequence>
<reference evidence="3 4" key="1">
    <citation type="submission" date="2024-05" db="EMBL/GenBank/DDBJ databases">
        <title>Genetic variation in Jamaican populations of the coffee berry borer (Hypothenemus hampei).</title>
        <authorList>
            <person name="Errbii M."/>
            <person name="Myrie A."/>
        </authorList>
    </citation>
    <scope>NUCLEOTIDE SEQUENCE [LARGE SCALE GENOMIC DNA]</scope>
    <source>
        <strain evidence="3">JA-Hopewell-2020-01-JO</strain>
        <tissue evidence="3">Whole body</tissue>
    </source>
</reference>
<dbReference type="InterPro" id="IPR006578">
    <property type="entry name" value="MADF-dom"/>
</dbReference>
<dbReference type="AlphaFoldDB" id="A0ABD1E233"/>
<name>A0ABD1E233_HYPHA</name>
<evidence type="ECO:0000313" key="4">
    <source>
        <dbReference type="Proteomes" id="UP001566132"/>
    </source>
</evidence>
<gene>
    <name evidence="3" type="ORF">ABEB36_014439</name>
</gene>
<keyword evidence="4" id="KW-1185">Reference proteome</keyword>
<protein>
    <recommendedName>
        <fullName evidence="2">MADF domain-containing protein</fullName>
    </recommendedName>
</protein>
<feature type="region of interest" description="Disordered" evidence="1">
    <location>
        <begin position="74"/>
        <end position="96"/>
    </location>
</feature>
<evidence type="ECO:0000256" key="1">
    <source>
        <dbReference type="SAM" id="MobiDB-lite"/>
    </source>
</evidence>
<comment type="caution">
    <text evidence="3">The sequence shown here is derived from an EMBL/GenBank/DDBJ whole genome shotgun (WGS) entry which is preliminary data.</text>
</comment>
<accession>A0ABD1E233</accession>
<feature type="domain" description="MADF" evidence="2">
    <location>
        <begin position="10"/>
        <end position="76"/>
    </location>
</feature>
<organism evidence="3 4">
    <name type="scientific">Hypothenemus hampei</name>
    <name type="common">Coffee berry borer</name>
    <dbReference type="NCBI Taxonomy" id="57062"/>
    <lineage>
        <taxon>Eukaryota</taxon>
        <taxon>Metazoa</taxon>
        <taxon>Ecdysozoa</taxon>
        <taxon>Arthropoda</taxon>
        <taxon>Hexapoda</taxon>
        <taxon>Insecta</taxon>
        <taxon>Pterygota</taxon>
        <taxon>Neoptera</taxon>
        <taxon>Endopterygota</taxon>
        <taxon>Coleoptera</taxon>
        <taxon>Polyphaga</taxon>
        <taxon>Cucujiformia</taxon>
        <taxon>Curculionidae</taxon>
        <taxon>Scolytinae</taxon>
        <taxon>Hypothenemus</taxon>
    </lineage>
</organism>
<evidence type="ECO:0000313" key="3">
    <source>
        <dbReference type="EMBL" id="KAL1488639.1"/>
    </source>
</evidence>
<proteinExistence type="predicted"/>
<dbReference type="PANTHER" id="PTHR21505:SF12">
    <property type="entry name" value="MADF DOMAIN-CONTAINING PROTEIN-RELATED"/>
    <property type="match status" value="1"/>
</dbReference>
<dbReference type="Pfam" id="PF10545">
    <property type="entry name" value="MADF_DNA_bdg"/>
    <property type="match status" value="1"/>
</dbReference>
<dbReference type="EMBL" id="JBDJPC010000013">
    <property type="protein sequence ID" value="KAL1488639.1"/>
    <property type="molecule type" value="Genomic_DNA"/>
</dbReference>
<feature type="compositionally biased region" description="Polar residues" evidence="1">
    <location>
        <begin position="82"/>
        <end position="96"/>
    </location>
</feature>
<dbReference type="PANTHER" id="PTHR21505">
    <property type="entry name" value="MADF DOMAIN-CONTAINING PROTEIN-RELATED"/>
    <property type="match status" value="1"/>
</dbReference>